<evidence type="ECO:0000313" key="2">
    <source>
        <dbReference type="EMBL" id="CAK0823721.1"/>
    </source>
</evidence>
<evidence type="ECO:0000256" key="1">
    <source>
        <dbReference type="SAM" id="MobiDB-lite"/>
    </source>
</evidence>
<feature type="region of interest" description="Disordered" evidence="1">
    <location>
        <begin position="305"/>
        <end position="327"/>
    </location>
</feature>
<feature type="region of interest" description="Disordered" evidence="1">
    <location>
        <begin position="133"/>
        <end position="152"/>
    </location>
</feature>
<gene>
    <name evidence="2" type="ORF">PCOR1329_LOCUS24336</name>
</gene>
<comment type="caution">
    <text evidence="2">The sequence shown here is derived from an EMBL/GenBank/DDBJ whole genome shotgun (WGS) entry which is preliminary data.</text>
</comment>
<sequence length="594" mass="65329">DKITDESGEVFIAKARVAIVDHVKNNMATSRVKRQKICNNADDLNAAVEDNLKSMDRFWRTLKLSRPISMTAIPFEAKQVDTIGSNTSESITNALSKAVMQQTVQQDMMQQQIRQAQEEADMMEEVADDMQKIAQAQQEQSEQARQSPSAQRTAYTTLKTCLIEKSAKLNSSIARLRNDFAQPEMDLSAMEGEDATTTKEAAGPIKLSWGQLVFLPSQDNAKFEANAKDAFNTYTENVRVWKETYQLDKLAPNGSVVGDLANLLQPALDDFQRFFSKEGHAKPFRLRMAEWRAFAKGVEKKNKALEKAQAKSSAARSRLNAGAEQGGDESYAPVIESLMPDVLDGHSLDGLNVSDKVADFNQTKAVKFKVDNLGVIANTGNYQTQVKWAKATMSNDGLDSMATEISNKKLNDVVDKMFAGMGSRIKPASNFLITFPPEHAELKKAIVDYQVCVYDGGYSAVKVAAFCLPEVICCVSGAIHLVGLSLDAVDGDTVAKKLEAVNNYDKRTAMKIAANRGFALTVEQGTVAAIPEGLLVCTFVAEDSDGCDMVRYSFMRRDDYEACHVALTGMLQSFDYLASTDYKMVKNLMEGSLA</sequence>
<name>A0ABN9RX69_9DINO</name>
<evidence type="ECO:0000313" key="3">
    <source>
        <dbReference type="Proteomes" id="UP001189429"/>
    </source>
</evidence>
<feature type="non-terminal residue" evidence="2">
    <location>
        <position position="1"/>
    </location>
</feature>
<proteinExistence type="predicted"/>
<feature type="compositionally biased region" description="Low complexity" evidence="1">
    <location>
        <begin position="134"/>
        <end position="152"/>
    </location>
</feature>
<protein>
    <submittedName>
        <fullName evidence="2">Uncharacterized protein</fullName>
    </submittedName>
</protein>
<accession>A0ABN9RX69</accession>
<dbReference type="EMBL" id="CAUYUJ010008364">
    <property type="protein sequence ID" value="CAK0823721.1"/>
    <property type="molecule type" value="Genomic_DNA"/>
</dbReference>
<keyword evidence="3" id="KW-1185">Reference proteome</keyword>
<dbReference type="Proteomes" id="UP001189429">
    <property type="component" value="Unassembled WGS sequence"/>
</dbReference>
<reference evidence="2" key="1">
    <citation type="submission" date="2023-10" db="EMBL/GenBank/DDBJ databases">
        <authorList>
            <person name="Chen Y."/>
            <person name="Shah S."/>
            <person name="Dougan E. K."/>
            <person name="Thang M."/>
            <person name="Chan C."/>
        </authorList>
    </citation>
    <scope>NUCLEOTIDE SEQUENCE [LARGE SCALE GENOMIC DNA]</scope>
</reference>
<organism evidence="2 3">
    <name type="scientific">Prorocentrum cordatum</name>
    <dbReference type="NCBI Taxonomy" id="2364126"/>
    <lineage>
        <taxon>Eukaryota</taxon>
        <taxon>Sar</taxon>
        <taxon>Alveolata</taxon>
        <taxon>Dinophyceae</taxon>
        <taxon>Prorocentrales</taxon>
        <taxon>Prorocentraceae</taxon>
        <taxon>Prorocentrum</taxon>
    </lineage>
</organism>
<feature type="non-terminal residue" evidence="2">
    <location>
        <position position="594"/>
    </location>
</feature>